<reference evidence="1 2" key="1">
    <citation type="submission" date="2019-03" db="EMBL/GenBank/DDBJ databases">
        <title>Paraburkholderia sp. 4M-K11, isolated from subtropical forest soil.</title>
        <authorList>
            <person name="Gao Z.-H."/>
            <person name="Qiu L.-H."/>
        </authorList>
    </citation>
    <scope>NUCLEOTIDE SEQUENCE [LARGE SCALE GENOMIC DNA]</scope>
    <source>
        <strain evidence="1 2">4M-K11</strain>
    </source>
</reference>
<organism evidence="1 2">
    <name type="scientific">Paraburkholderia silviterrae</name>
    <dbReference type="NCBI Taxonomy" id="2528715"/>
    <lineage>
        <taxon>Bacteria</taxon>
        <taxon>Pseudomonadati</taxon>
        <taxon>Pseudomonadota</taxon>
        <taxon>Betaproteobacteria</taxon>
        <taxon>Burkholderiales</taxon>
        <taxon>Burkholderiaceae</taxon>
        <taxon>Paraburkholderia</taxon>
    </lineage>
</organism>
<evidence type="ECO:0000313" key="2">
    <source>
        <dbReference type="Proteomes" id="UP000295722"/>
    </source>
</evidence>
<name>A0A4R5M9D4_9BURK</name>
<dbReference type="AlphaFoldDB" id="A0A4R5M9D4"/>
<dbReference type="Proteomes" id="UP000295722">
    <property type="component" value="Unassembled WGS sequence"/>
</dbReference>
<comment type="caution">
    <text evidence="1">The sequence shown here is derived from an EMBL/GenBank/DDBJ whole genome shotgun (WGS) entry which is preliminary data.</text>
</comment>
<dbReference type="EMBL" id="SMRP01000006">
    <property type="protein sequence ID" value="TDG23236.1"/>
    <property type="molecule type" value="Genomic_DNA"/>
</dbReference>
<gene>
    <name evidence="1" type="ORF">EYW47_14995</name>
</gene>
<sequence length="108" mass="12409">MTMVLTTDVPTIVPTTYGRGRSRLAYVPGFAEYIARVRVVRRMQLADGTLDPERAEVEVYVPEDRRAGIEAPKSAWVDEEYLRCIARLSKNRKTLRDFFESGVMELRV</sequence>
<dbReference type="RefSeq" id="WP_133195607.1">
    <property type="nucleotide sequence ID" value="NZ_JBHUCW010000009.1"/>
</dbReference>
<evidence type="ECO:0000313" key="1">
    <source>
        <dbReference type="EMBL" id="TDG23236.1"/>
    </source>
</evidence>
<protein>
    <submittedName>
        <fullName evidence="1">Uncharacterized protein</fullName>
    </submittedName>
</protein>
<accession>A0A4R5M9D4</accession>
<proteinExistence type="predicted"/>
<keyword evidence="2" id="KW-1185">Reference proteome</keyword>
<dbReference type="OrthoDB" id="9099522at2"/>